<proteinExistence type="predicted"/>
<dbReference type="SUPFAM" id="SSF109854">
    <property type="entry name" value="DinB/YfiT-like putative metalloenzymes"/>
    <property type="match status" value="1"/>
</dbReference>
<dbReference type="Proteomes" id="UP000738431">
    <property type="component" value="Chromosome"/>
</dbReference>
<dbReference type="Pfam" id="PF12867">
    <property type="entry name" value="DinB_2"/>
    <property type="match status" value="1"/>
</dbReference>
<keyword evidence="4" id="KW-1185">Reference proteome</keyword>
<protein>
    <submittedName>
        <fullName evidence="3">DinB family protein</fullName>
    </submittedName>
</protein>
<reference evidence="3 4" key="2">
    <citation type="submission" date="2023-12" db="EMBL/GenBank/DDBJ databases">
        <title>Description of an unclassified Opitutus bacterium of Verrucomicrobiota.</title>
        <authorList>
            <person name="Zhang D.-F."/>
        </authorList>
    </citation>
    <scope>NUCLEOTIDE SEQUENCE [LARGE SCALE GENOMIC DNA]</scope>
    <source>
        <strain evidence="3 4">WL0086</strain>
    </source>
</reference>
<evidence type="ECO:0000259" key="2">
    <source>
        <dbReference type="Pfam" id="PF12867"/>
    </source>
</evidence>
<keyword evidence="1" id="KW-0732">Signal</keyword>
<feature type="domain" description="DinB-like" evidence="2">
    <location>
        <begin position="44"/>
        <end position="168"/>
    </location>
</feature>
<dbReference type="InterPro" id="IPR034660">
    <property type="entry name" value="DinB/YfiT-like"/>
</dbReference>
<dbReference type="Gene3D" id="1.20.120.450">
    <property type="entry name" value="dinb family like domain"/>
    <property type="match status" value="1"/>
</dbReference>
<feature type="signal peptide" evidence="1">
    <location>
        <begin position="1"/>
        <end position="23"/>
    </location>
</feature>
<name>A0ABZ1CE67_9BACT</name>
<evidence type="ECO:0000313" key="3">
    <source>
        <dbReference type="EMBL" id="WRQ89981.1"/>
    </source>
</evidence>
<evidence type="ECO:0000313" key="4">
    <source>
        <dbReference type="Proteomes" id="UP000738431"/>
    </source>
</evidence>
<sequence>MKTFTKQLVAAAVALSAPFAAFADHHESANPALPLTNQIIVGSLSAAADKMNQLANAIPEDKYDWSPAEGVASVRGVLTHVSGANYFIGSMLGAKIPEGVDPRKIGEGASKAELIAAYAASVEFAKHAIAGASAEAMAEEIEFFGMKAPRAQLALIIADHGHEHLGQMIAYARSNAVVPPWSR</sequence>
<feature type="chain" id="PRO_5046449118" evidence="1">
    <location>
        <begin position="24"/>
        <end position="183"/>
    </location>
</feature>
<dbReference type="EMBL" id="CP139781">
    <property type="protein sequence ID" value="WRQ89981.1"/>
    <property type="molecule type" value="Genomic_DNA"/>
</dbReference>
<evidence type="ECO:0000256" key="1">
    <source>
        <dbReference type="SAM" id="SignalP"/>
    </source>
</evidence>
<dbReference type="RefSeq" id="WP_221032094.1">
    <property type="nucleotide sequence ID" value="NZ_CP139781.1"/>
</dbReference>
<organism evidence="3 4">
    <name type="scientific">Actomonas aquatica</name>
    <dbReference type="NCBI Taxonomy" id="2866162"/>
    <lineage>
        <taxon>Bacteria</taxon>
        <taxon>Pseudomonadati</taxon>
        <taxon>Verrucomicrobiota</taxon>
        <taxon>Opitutia</taxon>
        <taxon>Opitutales</taxon>
        <taxon>Opitutaceae</taxon>
        <taxon>Actomonas</taxon>
    </lineage>
</organism>
<accession>A0ABZ1CE67</accession>
<dbReference type="InterPro" id="IPR024775">
    <property type="entry name" value="DinB-like"/>
</dbReference>
<gene>
    <name evidence="3" type="ORF">K1X11_011230</name>
</gene>
<reference evidence="3 4" key="1">
    <citation type="submission" date="2021-08" db="EMBL/GenBank/DDBJ databases">
        <authorList>
            <person name="Zhang D."/>
            <person name="Zhang A."/>
            <person name="Wang L."/>
        </authorList>
    </citation>
    <scope>NUCLEOTIDE SEQUENCE [LARGE SCALE GENOMIC DNA]</scope>
    <source>
        <strain evidence="3 4">WL0086</strain>
    </source>
</reference>